<evidence type="ECO:0000313" key="2">
    <source>
        <dbReference type="EMBL" id="KNE59239.1"/>
    </source>
</evidence>
<keyword evidence="1" id="KW-0812">Transmembrane</keyword>
<keyword evidence="1" id="KW-1133">Transmembrane helix</keyword>
<keyword evidence="1" id="KW-0472">Membrane</keyword>
<accession>A0A0L0SA18</accession>
<keyword evidence="3" id="KW-1185">Reference proteome</keyword>
<dbReference type="VEuPathDB" id="FungiDB:AMAG_18131"/>
<evidence type="ECO:0000313" key="3">
    <source>
        <dbReference type="Proteomes" id="UP000054350"/>
    </source>
</evidence>
<name>A0A0L0SA18_ALLM3</name>
<proteinExistence type="predicted"/>
<evidence type="ECO:0000256" key="1">
    <source>
        <dbReference type="SAM" id="Phobius"/>
    </source>
</evidence>
<dbReference type="AlphaFoldDB" id="A0A0L0SA18"/>
<dbReference type="EMBL" id="GG745334">
    <property type="protein sequence ID" value="KNE59239.1"/>
    <property type="molecule type" value="Genomic_DNA"/>
</dbReference>
<gene>
    <name evidence="2" type="ORF">AMAG_18131</name>
</gene>
<sequence>MAMATPTGVLAKPHPDASVWADITVCLFFALGVYLHFSAIMFAIELWWTRSRWFYLALVGVAISHLGDLFITNIGNMADVQYRWMLQIMAVLDWLFIWSGFTGFALLNGYRCVVLTAIRTAGVCGP</sequence>
<reference evidence="2 3" key="1">
    <citation type="submission" date="2009-11" db="EMBL/GenBank/DDBJ databases">
        <title>Annotation of Allomyces macrogynus ATCC 38327.</title>
        <authorList>
            <consortium name="The Broad Institute Genome Sequencing Platform"/>
            <person name="Russ C."/>
            <person name="Cuomo C."/>
            <person name="Burger G."/>
            <person name="Gray M.W."/>
            <person name="Holland P.W.H."/>
            <person name="King N."/>
            <person name="Lang F.B.F."/>
            <person name="Roger A.J."/>
            <person name="Ruiz-Trillo I."/>
            <person name="Young S.K."/>
            <person name="Zeng Q."/>
            <person name="Gargeya S."/>
            <person name="Fitzgerald M."/>
            <person name="Haas B."/>
            <person name="Abouelleil A."/>
            <person name="Alvarado L."/>
            <person name="Arachchi H.M."/>
            <person name="Berlin A."/>
            <person name="Chapman S.B."/>
            <person name="Gearin G."/>
            <person name="Goldberg J."/>
            <person name="Griggs A."/>
            <person name="Gujja S."/>
            <person name="Hansen M."/>
            <person name="Heiman D."/>
            <person name="Howarth C."/>
            <person name="Larimer J."/>
            <person name="Lui A."/>
            <person name="MacDonald P.J.P."/>
            <person name="McCowen C."/>
            <person name="Montmayeur A."/>
            <person name="Murphy C."/>
            <person name="Neiman D."/>
            <person name="Pearson M."/>
            <person name="Priest M."/>
            <person name="Roberts A."/>
            <person name="Saif S."/>
            <person name="Shea T."/>
            <person name="Sisk P."/>
            <person name="Stolte C."/>
            <person name="Sykes S."/>
            <person name="Wortman J."/>
            <person name="Nusbaum C."/>
            <person name="Birren B."/>
        </authorList>
    </citation>
    <scope>NUCLEOTIDE SEQUENCE [LARGE SCALE GENOMIC DNA]</scope>
    <source>
        <strain evidence="2 3">ATCC 38327</strain>
    </source>
</reference>
<feature type="transmembrane region" description="Helical" evidence="1">
    <location>
        <begin position="53"/>
        <end position="72"/>
    </location>
</feature>
<feature type="transmembrane region" description="Helical" evidence="1">
    <location>
        <begin position="84"/>
        <end position="107"/>
    </location>
</feature>
<reference evidence="3" key="2">
    <citation type="submission" date="2009-11" db="EMBL/GenBank/DDBJ databases">
        <title>The Genome Sequence of Allomyces macrogynus strain ATCC 38327.</title>
        <authorList>
            <consortium name="The Broad Institute Genome Sequencing Platform"/>
            <person name="Russ C."/>
            <person name="Cuomo C."/>
            <person name="Shea T."/>
            <person name="Young S.K."/>
            <person name="Zeng Q."/>
            <person name="Koehrsen M."/>
            <person name="Haas B."/>
            <person name="Borodovsky M."/>
            <person name="Guigo R."/>
            <person name="Alvarado L."/>
            <person name="Berlin A."/>
            <person name="Borenstein D."/>
            <person name="Chen Z."/>
            <person name="Engels R."/>
            <person name="Freedman E."/>
            <person name="Gellesch M."/>
            <person name="Goldberg J."/>
            <person name="Griggs A."/>
            <person name="Gujja S."/>
            <person name="Heiman D."/>
            <person name="Hepburn T."/>
            <person name="Howarth C."/>
            <person name="Jen D."/>
            <person name="Larson L."/>
            <person name="Lewis B."/>
            <person name="Mehta T."/>
            <person name="Park D."/>
            <person name="Pearson M."/>
            <person name="Roberts A."/>
            <person name="Saif S."/>
            <person name="Shenoy N."/>
            <person name="Sisk P."/>
            <person name="Stolte C."/>
            <person name="Sykes S."/>
            <person name="Walk T."/>
            <person name="White J."/>
            <person name="Yandava C."/>
            <person name="Burger G."/>
            <person name="Gray M.W."/>
            <person name="Holland P.W.H."/>
            <person name="King N."/>
            <person name="Lang F.B.F."/>
            <person name="Roger A.J."/>
            <person name="Ruiz-Trillo I."/>
            <person name="Lander E."/>
            <person name="Nusbaum C."/>
        </authorList>
    </citation>
    <scope>NUCLEOTIDE SEQUENCE [LARGE SCALE GENOMIC DNA]</scope>
    <source>
        <strain evidence="3">ATCC 38327</strain>
    </source>
</reference>
<feature type="transmembrane region" description="Helical" evidence="1">
    <location>
        <begin position="20"/>
        <end position="44"/>
    </location>
</feature>
<organism evidence="2 3">
    <name type="scientific">Allomyces macrogynus (strain ATCC 38327)</name>
    <name type="common">Allomyces javanicus var. macrogynus</name>
    <dbReference type="NCBI Taxonomy" id="578462"/>
    <lineage>
        <taxon>Eukaryota</taxon>
        <taxon>Fungi</taxon>
        <taxon>Fungi incertae sedis</taxon>
        <taxon>Blastocladiomycota</taxon>
        <taxon>Blastocladiomycetes</taxon>
        <taxon>Blastocladiales</taxon>
        <taxon>Blastocladiaceae</taxon>
        <taxon>Allomyces</taxon>
    </lineage>
</organism>
<dbReference type="Proteomes" id="UP000054350">
    <property type="component" value="Unassembled WGS sequence"/>
</dbReference>
<protein>
    <submittedName>
        <fullName evidence="2">Uncharacterized protein</fullName>
    </submittedName>
</protein>